<feature type="transmembrane region" description="Helical" evidence="1">
    <location>
        <begin position="303"/>
        <end position="327"/>
    </location>
</feature>
<evidence type="ECO:0000313" key="3">
    <source>
        <dbReference type="Proteomes" id="UP000198034"/>
    </source>
</evidence>
<feature type="transmembrane region" description="Helical" evidence="1">
    <location>
        <begin position="177"/>
        <end position="195"/>
    </location>
</feature>
<feature type="transmembrane region" description="Helical" evidence="1">
    <location>
        <begin position="230"/>
        <end position="247"/>
    </location>
</feature>
<feature type="transmembrane region" description="Helical" evidence="1">
    <location>
        <begin position="101"/>
        <end position="121"/>
    </location>
</feature>
<dbReference type="AlphaFoldDB" id="A0A246GC34"/>
<feature type="transmembrane region" description="Helical" evidence="1">
    <location>
        <begin position="7"/>
        <end position="28"/>
    </location>
</feature>
<evidence type="ECO:0000313" key="2">
    <source>
        <dbReference type="EMBL" id="OWP78430.1"/>
    </source>
</evidence>
<feature type="transmembrane region" description="Helical" evidence="1">
    <location>
        <begin position="267"/>
        <end position="291"/>
    </location>
</feature>
<proteinExistence type="predicted"/>
<comment type="caution">
    <text evidence="2">The sequence shown here is derived from an EMBL/GenBank/DDBJ whole genome shotgun (WGS) entry which is preliminary data.</text>
</comment>
<evidence type="ECO:0000256" key="1">
    <source>
        <dbReference type="SAM" id="Phobius"/>
    </source>
</evidence>
<sequence>MKITSKNWVFILIFNLFIVAVLGTLMRYKIAFEFPFFQQKNLLHSHSHFAFSGWISQTLFFLIILSQKEGFYKKYNVLLISNLICSYGMLFSFIVQGYGLISIILSTLSIIITYLFTYYFFKDYREGTLSNLWIKGGLFFNLISSLGTLFLAYMLAAKTIHENFYYFSIYFYLHFQYNGWFFFTIIGLFISRLSLNNKLAKQVKKYFYILSISCILTYMLSILWAEIPKWIFILTAIFTFLQFYFWLKMQYIFIVSFKDEYKKLSLVLRGILLIVLIATTLKFILQIGLFIDELRLFVYGNRTIVIGYLHLIFLCIVTLFLLAFMCINKLFHLRKNTKLGLIIFCIGVILNQVFLFTQGGLPYFNIYLPFTNEVLVYISLLIVMGIMLLLVSQIISGDKNNEGISLNKSKL</sequence>
<keyword evidence="1" id="KW-0812">Transmembrane</keyword>
<feature type="transmembrane region" description="Helical" evidence="1">
    <location>
        <begin position="77"/>
        <end position="95"/>
    </location>
</feature>
<organism evidence="2 3">
    <name type="scientific">Flavobacterium columnare</name>
    <dbReference type="NCBI Taxonomy" id="996"/>
    <lineage>
        <taxon>Bacteria</taxon>
        <taxon>Pseudomonadati</taxon>
        <taxon>Bacteroidota</taxon>
        <taxon>Flavobacteriia</taxon>
        <taxon>Flavobacteriales</taxon>
        <taxon>Flavobacteriaceae</taxon>
        <taxon>Flavobacterium</taxon>
    </lineage>
</organism>
<feature type="transmembrane region" description="Helical" evidence="1">
    <location>
        <begin position="48"/>
        <end position="65"/>
    </location>
</feature>
<accession>A0A246GC34</accession>
<dbReference type="EMBL" id="MTCY01000010">
    <property type="protein sequence ID" value="OWP78430.1"/>
    <property type="molecule type" value="Genomic_DNA"/>
</dbReference>
<feature type="transmembrane region" description="Helical" evidence="1">
    <location>
        <begin position="376"/>
        <end position="395"/>
    </location>
</feature>
<gene>
    <name evidence="2" type="ORF">BWK62_05135</name>
</gene>
<keyword evidence="1" id="KW-1133">Transmembrane helix</keyword>
<name>A0A246GC34_9FLAO</name>
<feature type="transmembrane region" description="Helical" evidence="1">
    <location>
        <begin position="207"/>
        <end position="224"/>
    </location>
</feature>
<protein>
    <submittedName>
        <fullName evidence="2">Uncharacterized protein</fullName>
    </submittedName>
</protein>
<feature type="transmembrane region" description="Helical" evidence="1">
    <location>
        <begin position="133"/>
        <end position="157"/>
    </location>
</feature>
<keyword evidence="1" id="KW-0472">Membrane</keyword>
<feature type="transmembrane region" description="Helical" evidence="1">
    <location>
        <begin position="339"/>
        <end position="356"/>
    </location>
</feature>
<reference evidence="2 3" key="1">
    <citation type="journal article" date="2017" name="Infect. Genet. Evol.">
        <title>Comparative genome analysis of fish pathogen Flavobacterium columnare reveals extensive sequence diversity within the species.</title>
        <authorList>
            <person name="Kayansamruaj P."/>
            <person name="Dong H.T."/>
            <person name="Hirono I."/>
            <person name="Kondo H."/>
            <person name="Senapin S."/>
            <person name="Rodkhum C."/>
        </authorList>
    </citation>
    <scope>NUCLEOTIDE SEQUENCE [LARGE SCALE GENOMIC DNA]</scope>
    <source>
        <strain evidence="2 3">1214</strain>
    </source>
</reference>
<dbReference type="Proteomes" id="UP000198034">
    <property type="component" value="Unassembled WGS sequence"/>
</dbReference>